<dbReference type="Proteomes" id="UP000078116">
    <property type="component" value="Unassembled WGS sequence"/>
</dbReference>
<accession>A0A1A9N0W8</accession>
<dbReference type="EMBL" id="LXJZ01000187">
    <property type="protein sequence ID" value="OAJ56283.1"/>
    <property type="molecule type" value="Genomic_DNA"/>
</dbReference>
<dbReference type="Proteomes" id="UP000077961">
    <property type="component" value="Unassembled WGS sequence"/>
</dbReference>
<dbReference type="Gene3D" id="1.10.10.10">
    <property type="entry name" value="Winged helix-like DNA-binding domain superfamily/Winged helix DNA-binding domain"/>
    <property type="match status" value="1"/>
</dbReference>
<evidence type="ECO:0000313" key="3">
    <source>
        <dbReference type="EMBL" id="OAJ56283.1"/>
    </source>
</evidence>
<dbReference type="InterPro" id="IPR016032">
    <property type="entry name" value="Sig_transdc_resp-reg_C-effctor"/>
</dbReference>
<dbReference type="SUPFAM" id="SSF46894">
    <property type="entry name" value="C-terminal effector domain of the bipartite response regulators"/>
    <property type="match status" value="1"/>
</dbReference>
<evidence type="ECO:0000313" key="2">
    <source>
        <dbReference type="EMBL" id="OAJ54473.1"/>
    </source>
</evidence>
<dbReference type="OrthoDB" id="5497412at2"/>
<dbReference type="STRING" id="1462993.A6V36_07115"/>
<organism evidence="2 5">
    <name type="scientific">Paraburkholderia ginsengiterrae</name>
    <dbReference type="NCBI Taxonomy" id="1462993"/>
    <lineage>
        <taxon>Bacteria</taxon>
        <taxon>Pseudomonadati</taxon>
        <taxon>Pseudomonadota</taxon>
        <taxon>Betaproteobacteria</taxon>
        <taxon>Burkholderiales</taxon>
        <taxon>Burkholderiaceae</taxon>
        <taxon>Paraburkholderia</taxon>
    </lineage>
</organism>
<feature type="domain" description="HTH luxR-type" evidence="1">
    <location>
        <begin position="327"/>
        <end position="384"/>
    </location>
</feature>
<dbReference type="GO" id="GO:0003677">
    <property type="term" value="F:DNA binding"/>
    <property type="evidence" value="ECO:0007669"/>
    <property type="project" value="InterPro"/>
</dbReference>
<protein>
    <submittedName>
        <fullName evidence="2">Helix-turn-helix transcriptional regulator</fullName>
    </submittedName>
</protein>
<keyword evidence="4" id="KW-1185">Reference proteome</keyword>
<dbReference type="AlphaFoldDB" id="A0A1A9N0W8"/>
<dbReference type="EMBL" id="LXKA01000349">
    <property type="protein sequence ID" value="OAJ54473.1"/>
    <property type="molecule type" value="Genomic_DNA"/>
</dbReference>
<evidence type="ECO:0000259" key="1">
    <source>
        <dbReference type="SMART" id="SM00421"/>
    </source>
</evidence>
<reference evidence="4 5" key="1">
    <citation type="submission" date="2016-04" db="EMBL/GenBank/DDBJ databases">
        <title>Reclassification of Paraburkholderia panaciterrae (Farh et al. 2015) Dobritsa &amp; Samadpour 2016 as a later homotypic synonym of Paraburkholderia ginsengiterrae (Farh et al. 2015) Dobritsa &amp; Samadpour 2016.</title>
        <authorList>
            <person name="Dobritsa A.P."/>
            <person name="Kutumbaka K."/>
            <person name="Samadpour M."/>
        </authorList>
    </citation>
    <scope>NUCLEOTIDE SEQUENCE [LARGE SCALE GENOMIC DNA]</scope>
    <source>
        <strain evidence="2 5">DCY85</strain>
        <strain evidence="3 4">DCY85-1</strain>
    </source>
</reference>
<gene>
    <name evidence="3" type="ORF">A6V36_07115</name>
    <name evidence="2" type="ORF">A6V37_07485</name>
</gene>
<evidence type="ECO:0000313" key="4">
    <source>
        <dbReference type="Proteomes" id="UP000077961"/>
    </source>
</evidence>
<evidence type="ECO:0000313" key="5">
    <source>
        <dbReference type="Proteomes" id="UP000078116"/>
    </source>
</evidence>
<dbReference type="GO" id="GO:0006355">
    <property type="term" value="P:regulation of DNA-templated transcription"/>
    <property type="evidence" value="ECO:0007669"/>
    <property type="project" value="InterPro"/>
</dbReference>
<dbReference type="RefSeq" id="WP_064269800.1">
    <property type="nucleotide sequence ID" value="NZ_LXJZ01000187.1"/>
</dbReference>
<dbReference type="InterPro" id="IPR036388">
    <property type="entry name" value="WH-like_DNA-bd_sf"/>
</dbReference>
<name>A0A1A9N0W8_9BURK</name>
<dbReference type="SMART" id="SM00421">
    <property type="entry name" value="HTH_LUXR"/>
    <property type="match status" value="1"/>
</dbReference>
<dbReference type="InterPro" id="IPR000792">
    <property type="entry name" value="Tscrpt_reg_LuxR_C"/>
</dbReference>
<proteinExistence type="predicted"/>
<comment type="caution">
    <text evidence="2">The sequence shown here is derived from an EMBL/GenBank/DDBJ whole genome shotgun (WGS) entry which is preliminary data.</text>
</comment>
<sequence length="392" mass="43143">MRTKWGPEAGQALSELAGVDVSQFSELMARIYQGPLEATPWADALEWIRRFLDSSYVTLILRAASRDRRGLMMNASESGLVPDEAAYNSYYYALDPFVGLPGDRVVTVDEVFGETGWLSSELYKQFLQPADVRYVLGADLRTESGVECRFRISRNHASKEFSARDKAFCTLMLPHLRRAVEVHSRLDTVEVERSMYANTVDRMQVGTVMLDANGVIVAKNRAADEILAQGNGVCITRGMIEATDAQENRTLNRAVRQAVMGHLGTASPIVEAMPITRSGHKPRLGVLIRTIPLSEWSDDSKHRAAVALFLRDPDRKPQGAQATLRKLFDLTPAETSLAMLLANGMTLDEAADESGISKNTARTHLRAIFSKTGVTRQATLVGIVLGSVMPMG</sequence>